<gene>
    <name evidence="2" type="ORF">LCGC14_0465560</name>
</gene>
<dbReference type="GO" id="GO:0008270">
    <property type="term" value="F:zinc ion binding"/>
    <property type="evidence" value="ECO:0007669"/>
    <property type="project" value="InterPro"/>
</dbReference>
<dbReference type="Gene3D" id="1.10.30.50">
    <property type="match status" value="1"/>
</dbReference>
<evidence type="ECO:0000259" key="1">
    <source>
        <dbReference type="SMART" id="SM00507"/>
    </source>
</evidence>
<protein>
    <recommendedName>
        <fullName evidence="1">HNH nuclease domain-containing protein</fullName>
    </recommendedName>
</protein>
<name>A0A0F9SWJ3_9ZZZZ</name>
<accession>A0A0F9SWJ3</accession>
<organism evidence="2">
    <name type="scientific">marine sediment metagenome</name>
    <dbReference type="NCBI Taxonomy" id="412755"/>
    <lineage>
        <taxon>unclassified sequences</taxon>
        <taxon>metagenomes</taxon>
        <taxon>ecological metagenomes</taxon>
    </lineage>
</organism>
<dbReference type="CDD" id="cd00085">
    <property type="entry name" value="HNHc"/>
    <property type="match status" value="1"/>
</dbReference>
<evidence type="ECO:0000313" key="2">
    <source>
        <dbReference type="EMBL" id="KKN67002.1"/>
    </source>
</evidence>
<sequence>MKTIQRRPILYKLTKQQKKWRDTNCCPICGLHESKWKRRTDWRCCSVKCTEKFSKVVVFIWQFFKLDAFKRDNYSCVKCEYKPTQETYEGKIIPDTSKLIGDHIKPIAIGGEEYNLKNVQTLCIKCNKIKTKKDMKDIVFYRKQHKSQTKINSQ</sequence>
<dbReference type="EMBL" id="LAZR01000485">
    <property type="protein sequence ID" value="KKN67002.1"/>
    <property type="molecule type" value="Genomic_DNA"/>
</dbReference>
<dbReference type="InterPro" id="IPR003615">
    <property type="entry name" value="HNH_nuc"/>
</dbReference>
<reference evidence="2" key="1">
    <citation type="journal article" date="2015" name="Nature">
        <title>Complex archaea that bridge the gap between prokaryotes and eukaryotes.</title>
        <authorList>
            <person name="Spang A."/>
            <person name="Saw J.H."/>
            <person name="Jorgensen S.L."/>
            <person name="Zaremba-Niedzwiedzka K."/>
            <person name="Martijn J."/>
            <person name="Lind A.E."/>
            <person name="van Eijk R."/>
            <person name="Schleper C."/>
            <person name="Guy L."/>
            <person name="Ettema T.J."/>
        </authorList>
    </citation>
    <scope>NUCLEOTIDE SEQUENCE</scope>
</reference>
<proteinExistence type="predicted"/>
<dbReference type="GO" id="GO:0004519">
    <property type="term" value="F:endonuclease activity"/>
    <property type="evidence" value="ECO:0007669"/>
    <property type="project" value="InterPro"/>
</dbReference>
<comment type="caution">
    <text evidence="2">The sequence shown here is derived from an EMBL/GenBank/DDBJ whole genome shotgun (WGS) entry which is preliminary data.</text>
</comment>
<dbReference type="SMART" id="SM00507">
    <property type="entry name" value="HNHc"/>
    <property type="match status" value="1"/>
</dbReference>
<feature type="domain" description="HNH nuclease" evidence="1">
    <location>
        <begin position="63"/>
        <end position="128"/>
    </location>
</feature>
<dbReference type="GO" id="GO:0003676">
    <property type="term" value="F:nucleic acid binding"/>
    <property type="evidence" value="ECO:0007669"/>
    <property type="project" value="InterPro"/>
</dbReference>
<dbReference type="InterPro" id="IPR002711">
    <property type="entry name" value="HNH"/>
</dbReference>
<dbReference type="Pfam" id="PF01844">
    <property type="entry name" value="HNH"/>
    <property type="match status" value="1"/>
</dbReference>
<dbReference type="AlphaFoldDB" id="A0A0F9SWJ3"/>